<dbReference type="AlphaFoldDB" id="A0A4R2JPG8"/>
<dbReference type="PANTHER" id="PTHR43252">
    <property type="entry name" value="TRANSCRIPTIONAL REGULATOR YQJI"/>
    <property type="match status" value="1"/>
</dbReference>
<dbReference type="OrthoDB" id="3186544at2"/>
<evidence type="ECO:0000313" key="3">
    <source>
        <dbReference type="Proteomes" id="UP000295680"/>
    </source>
</evidence>
<keyword evidence="3" id="KW-1185">Reference proteome</keyword>
<dbReference type="InterPro" id="IPR036388">
    <property type="entry name" value="WH-like_DNA-bd_sf"/>
</dbReference>
<dbReference type="EMBL" id="SLWS01000002">
    <property type="protein sequence ID" value="TCO62061.1"/>
    <property type="molecule type" value="Genomic_DNA"/>
</dbReference>
<reference evidence="2 3" key="1">
    <citation type="submission" date="2019-03" db="EMBL/GenBank/DDBJ databases">
        <title>Genomic Encyclopedia of Type Strains, Phase IV (KMG-IV): sequencing the most valuable type-strain genomes for metagenomic binning, comparative biology and taxonomic classification.</title>
        <authorList>
            <person name="Goeker M."/>
        </authorList>
    </citation>
    <scope>NUCLEOTIDE SEQUENCE [LARGE SCALE GENOMIC DNA]</scope>
    <source>
        <strain evidence="2 3">DSM 45934</strain>
    </source>
</reference>
<evidence type="ECO:0000313" key="2">
    <source>
        <dbReference type="EMBL" id="TCO62061.1"/>
    </source>
</evidence>
<name>A0A4R2JPG8_9PSEU</name>
<feature type="domain" description="Transcription regulator PadR N-terminal" evidence="1">
    <location>
        <begin position="17"/>
        <end position="87"/>
    </location>
</feature>
<dbReference type="InterPro" id="IPR005149">
    <property type="entry name" value="Tscrpt_reg_PadR_N"/>
</dbReference>
<dbReference type="PANTHER" id="PTHR43252:SF6">
    <property type="entry name" value="NEGATIVE TRANSCRIPTION REGULATOR PADR"/>
    <property type="match status" value="1"/>
</dbReference>
<dbReference type="Gene3D" id="1.10.10.10">
    <property type="entry name" value="Winged helix-like DNA-binding domain superfamily/Winged helix DNA-binding domain"/>
    <property type="match status" value="1"/>
</dbReference>
<sequence length="183" mass="20582">MSGLAKTEVDLSLQHAVLGLLSVAPASGYELAKHFEQTLPRVWHAQNPQLYPVLSKLAASGKIEVSAQGPRNRSTYALTPAGRGELRHWLVEVEPDRTMRSEVYLRAFLLTFALSAKDALEVLDREAKVWQRERDGLASFIAESEQFVAPHDSHMIAYDLTLRLADAMLGWCDETRRRIEARL</sequence>
<dbReference type="Proteomes" id="UP000295680">
    <property type="component" value="Unassembled WGS sequence"/>
</dbReference>
<keyword evidence="2" id="KW-0238">DNA-binding</keyword>
<dbReference type="SUPFAM" id="SSF46785">
    <property type="entry name" value="Winged helix' DNA-binding domain"/>
    <property type="match status" value="1"/>
</dbReference>
<evidence type="ECO:0000259" key="1">
    <source>
        <dbReference type="Pfam" id="PF03551"/>
    </source>
</evidence>
<protein>
    <submittedName>
        <fullName evidence="2">DNA-binding PadR family transcriptional regulator</fullName>
    </submittedName>
</protein>
<accession>A0A4R2JPG8</accession>
<dbReference type="GO" id="GO:0003677">
    <property type="term" value="F:DNA binding"/>
    <property type="evidence" value="ECO:0007669"/>
    <property type="project" value="UniProtKB-KW"/>
</dbReference>
<comment type="caution">
    <text evidence="2">The sequence shown here is derived from an EMBL/GenBank/DDBJ whole genome shotgun (WGS) entry which is preliminary data.</text>
</comment>
<proteinExistence type="predicted"/>
<dbReference type="InterPro" id="IPR036390">
    <property type="entry name" value="WH_DNA-bd_sf"/>
</dbReference>
<dbReference type="Pfam" id="PF03551">
    <property type="entry name" value="PadR"/>
    <property type="match status" value="1"/>
</dbReference>
<organism evidence="2 3">
    <name type="scientific">Actinocrispum wychmicini</name>
    <dbReference type="NCBI Taxonomy" id="1213861"/>
    <lineage>
        <taxon>Bacteria</taxon>
        <taxon>Bacillati</taxon>
        <taxon>Actinomycetota</taxon>
        <taxon>Actinomycetes</taxon>
        <taxon>Pseudonocardiales</taxon>
        <taxon>Pseudonocardiaceae</taxon>
        <taxon>Actinocrispum</taxon>
    </lineage>
</organism>
<gene>
    <name evidence="2" type="ORF">EV192_102198</name>
</gene>